<sequence>MRKIKYVSIMMILLGNMVYYGQSGFADSQTEQTATAVENNDLKQVVESPTGGIHQGVYQHINYLLNDSELTLSGLSDNTQVPAIVINSSFLDAIQPNIKKLILSPQFLRDINKNEVHSLTVSADLPFAPCIASDQGNSVNLSQVFFRNQTLRNVDFGQTDFSQVTNTSEMFKNCAQLQSVKINKLDATNLSGMFMNCPNLTQVTILENEMPEDLSDMFNDCPQLTKIEGINNWKTTMIKSVKGFVTNCHALKNLDLSHWPVSLQNQLQEQLANSVILKDLMNEHSIEGSYVATSPVDQITSSVTAATGTVSEWQYQLTPQKDRYLLTKYIGKSQEIVVPTVINGKPTILNNINTAVFPNYKSITSFKIASGNKVPIQTTDLRHAFQFWSNLKEVDLTGLDVSTVTNTGAMFANDPLLTKANLSGWDTSHIIDMNYMFNADRKLQELELANWDVRQVVNMDHMFSYLSSVKKLDLSSFQTEKVKIMNSMFLGMNELNLLDLRQFDLTNVTDTTNIFTTDNKTPLLVIAKDNKLLNYNYLSNNRIIAGPTFDANGGTFEDNSITKHYFQSVAVSPTDPKLQMATLDQFKATLVAEKPNSIFIGWNIKEGGSGNQVTDLLNTTYQAIWSPLPEMPSPSDNMRPGTTSSFGLSYIPKKFSFLETPLKESGEQYIPFIKQTSFDVGVCDESQTNNSWSLQAQLVWDSAQEIPTSSIVLTNQGIVKKNINDRNAPFNPSTDLVDCGSEVQGTISPEIKTDSPTVIMKATQAIHTSVYNYDLGNVSLKITDAKVAQPGNYTGHVEWNLVNAP</sequence>
<accession>A0AB37ILB1</accession>
<dbReference type="Pfam" id="PF03382">
    <property type="entry name" value="DUF285"/>
    <property type="match status" value="2"/>
</dbReference>
<dbReference type="AlphaFoldDB" id="A0AB37ILB1"/>
<evidence type="ECO:0000313" key="4">
    <source>
        <dbReference type="EMBL" id="RBT67225.1"/>
    </source>
</evidence>
<protein>
    <recommendedName>
        <fullName evidence="3">WxL domain-containing protein</fullName>
    </recommendedName>
</protein>
<dbReference type="NCBIfam" id="TIGR02167">
    <property type="entry name" value="Liste_lipo_26"/>
    <property type="match status" value="3"/>
</dbReference>
<evidence type="ECO:0000256" key="2">
    <source>
        <dbReference type="SAM" id="SignalP"/>
    </source>
</evidence>
<dbReference type="EMBL" id="LESJ01000006">
    <property type="protein sequence ID" value="RBT67225.1"/>
    <property type="molecule type" value="Genomic_DNA"/>
</dbReference>
<evidence type="ECO:0000313" key="5">
    <source>
        <dbReference type="Proteomes" id="UP000253498"/>
    </source>
</evidence>
<gene>
    <name evidence="4" type="ORF">EB03_01989</name>
</gene>
<feature type="chain" id="PRO_5044212866" description="WxL domain-containing protein" evidence="2">
    <location>
        <begin position="22"/>
        <end position="805"/>
    </location>
</feature>
<dbReference type="InterPro" id="IPR005046">
    <property type="entry name" value="DUF285"/>
</dbReference>
<organism evidence="4 5">
    <name type="scientific">Enterococcus hirae</name>
    <dbReference type="NCBI Taxonomy" id="1354"/>
    <lineage>
        <taxon>Bacteria</taxon>
        <taxon>Bacillati</taxon>
        <taxon>Bacillota</taxon>
        <taxon>Bacilli</taxon>
        <taxon>Lactobacillales</taxon>
        <taxon>Enterococcaceae</taxon>
        <taxon>Enterococcus</taxon>
    </lineage>
</organism>
<evidence type="ECO:0000259" key="3">
    <source>
        <dbReference type="Pfam" id="PF13731"/>
    </source>
</evidence>
<dbReference type="InterPro" id="IPR032675">
    <property type="entry name" value="LRR_dom_sf"/>
</dbReference>
<feature type="domain" description="WxL" evidence="3">
    <location>
        <begin position="625"/>
        <end position="805"/>
    </location>
</feature>
<feature type="signal peptide" evidence="2">
    <location>
        <begin position="1"/>
        <end position="21"/>
    </location>
</feature>
<dbReference type="Proteomes" id="UP000253498">
    <property type="component" value="Unassembled WGS sequence"/>
</dbReference>
<reference evidence="4 5" key="1">
    <citation type="submission" date="2015-06" db="EMBL/GenBank/DDBJ databases">
        <title>The Genome Sequence of Enterococcus hirae 88EA1.</title>
        <authorList>
            <consortium name="The Broad Institute Genomics Platform"/>
            <consortium name="The Broad Institute Genome Sequencing Center for Infectious Disease"/>
            <person name="Earl A.M."/>
            <person name="Van Tyne D."/>
            <person name="Lebreton F."/>
            <person name="Saavedra J.T."/>
            <person name="Gilmore M.S."/>
            <person name="Manson McGuire A."/>
            <person name="Clock S."/>
            <person name="Crupain M."/>
            <person name="Rangan U."/>
            <person name="Young S."/>
            <person name="Abouelleil A."/>
            <person name="Cao P."/>
            <person name="Chapman S.B."/>
            <person name="Griggs A."/>
            <person name="Priest M."/>
            <person name="Shea T."/>
            <person name="Wortman J."/>
            <person name="Nusbaum C."/>
            <person name="Birren B."/>
        </authorList>
    </citation>
    <scope>NUCLEOTIDE SEQUENCE [LARGE SCALE GENOMIC DNA]</scope>
    <source>
        <strain evidence="4 5">88EA1</strain>
    </source>
</reference>
<dbReference type="InterPro" id="IPR027994">
    <property type="entry name" value="WxL_dom"/>
</dbReference>
<dbReference type="Pfam" id="PF13731">
    <property type="entry name" value="WxL"/>
    <property type="match status" value="1"/>
</dbReference>
<comment type="caution">
    <text evidence="4">The sequence shown here is derived from an EMBL/GenBank/DDBJ whole genome shotgun (WGS) entry which is preliminary data.</text>
</comment>
<dbReference type="PANTHER" id="PTHR24373">
    <property type="entry name" value="SLIT RELATED LEUCINE-RICH REPEAT NEURONAL PROTEIN"/>
    <property type="match status" value="1"/>
</dbReference>
<evidence type="ECO:0000256" key="1">
    <source>
        <dbReference type="ARBA" id="ARBA00022729"/>
    </source>
</evidence>
<dbReference type="RefSeq" id="WP_096709752.1">
    <property type="nucleotide sequence ID" value="NZ_JBFCRC010000001.1"/>
</dbReference>
<dbReference type="InterPro" id="IPR011889">
    <property type="entry name" value="Liste_lipo_26"/>
</dbReference>
<proteinExistence type="predicted"/>
<dbReference type="Gene3D" id="3.80.10.10">
    <property type="entry name" value="Ribonuclease Inhibitor"/>
    <property type="match status" value="2"/>
</dbReference>
<keyword evidence="1 2" id="KW-0732">Signal</keyword>
<dbReference type="InterPro" id="IPR050328">
    <property type="entry name" value="Dev_Immune_Receptor"/>
</dbReference>
<name>A0AB37ILB1_ENTHR</name>
<dbReference type="PANTHER" id="PTHR24373:SF275">
    <property type="entry name" value="TIR DOMAIN-CONTAINING PROTEIN"/>
    <property type="match status" value="1"/>
</dbReference>
<dbReference type="SUPFAM" id="SSF52058">
    <property type="entry name" value="L domain-like"/>
    <property type="match status" value="1"/>
</dbReference>